<feature type="transmembrane region" description="Helical" evidence="1">
    <location>
        <begin position="115"/>
        <end position="132"/>
    </location>
</feature>
<dbReference type="RefSeq" id="WP_135326300.1">
    <property type="nucleotide sequence ID" value="NZ_SRJC01000001.1"/>
</dbReference>
<feature type="transmembrane region" description="Helical" evidence="1">
    <location>
        <begin position="91"/>
        <end position="109"/>
    </location>
</feature>
<keyword evidence="1" id="KW-1133">Transmembrane helix</keyword>
<dbReference type="Proteomes" id="UP000297982">
    <property type="component" value="Unassembled WGS sequence"/>
</dbReference>
<reference evidence="2 3" key="1">
    <citation type="journal article" date="2003" name="Int. J. Syst. Evol. Microbiol.">
        <title>Halobacillus salinus sp. nov., isolated from a salt lake on the coast of the East Sea in Korea.</title>
        <authorList>
            <person name="Yoon J.H."/>
            <person name="Kang K.H."/>
            <person name="Park Y.H."/>
        </authorList>
    </citation>
    <scope>NUCLEOTIDE SEQUENCE [LARGE SCALE GENOMIC DNA]</scope>
    <source>
        <strain evidence="2 3">HSL-3</strain>
    </source>
</reference>
<name>A0A4Z0H0S1_9BACI</name>
<feature type="transmembrane region" description="Helical" evidence="1">
    <location>
        <begin position="5"/>
        <end position="23"/>
    </location>
</feature>
<evidence type="ECO:0000313" key="3">
    <source>
        <dbReference type="Proteomes" id="UP000297982"/>
    </source>
</evidence>
<sequence length="141" mass="15973">MKRMIYLLPFVGVALLAVGVYFIKTLENPQGILQVLPYLFVGVGCVIFGYGMGEVILRQAMKRAPDAAKQLEIDRKDERNLAVSSQAKAKAYDMMVYVFLALIISVSMMGTDLSVLLLMVFAYLSILVYNSYHRIKFFREM</sequence>
<organism evidence="2 3">
    <name type="scientific">Halobacillus salinus</name>
    <dbReference type="NCBI Taxonomy" id="192814"/>
    <lineage>
        <taxon>Bacteria</taxon>
        <taxon>Bacillati</taxon>
        <taxon>Bacillota</taxon>
        <taxon>Bacilli</taxon>
        <taxon>Bacillales</taxon>
        <taxon>Bacillaceae</taxon>
        <taxon>Halobacillus</taxon>
    </lineage>
</organism>
<protein>
    <recommendedName>
        <fullName evidence="4">DUF2178 domain-containing protein</fullName>
    </recommendedName>
</protein>
<keyword evidence="1" id="KW-0812">Transmembrane</keyword>
<evidence type="ECO:0008006" key="4">
    <source>
        <dbReference type="Google" id="ProtNLM"/>
    </source>
</evidence>
<dbReference type="InterPro" id="IPR045620">
    <property type="entry name" value="DUF6442"/>
</dbReference>
<evidence type="ECO:0000256" key="1">
    <source>
        <dbReference type="SAM" id="Phobius"/>
    </source>
</evidence>
<dbReference type="EMBL" id="SRJC01000001">
    <property type="protein sequence ID" value="TGB03569.1"/>
    <property type="molecule type" value="Genomic_DNA"/>
</dbReference>
<feature type="transmembrane region" description="Helical" evidence="1">
    <location>
        <begin position="35"/>
        <end position="53"/>
    </location>
</feature>
<keyword evidence="3" id="KW-1185">Reference proteome</keyword>
<evidence type="ECO:0000313" key="2">
    <source>
        <dbReference type="EMBL" id="TGB03569.1"/>
    </source>
</evidence>
<dbReference type="Pfam" id="PF20040">
    <property type="entry name" value="DUF6442"/>
    <property type="match status" value="1"/>
</dbReference>
<accession>A0A4Z0H0S1</accession>
<comment type="caution">
    <text evidence="2">The sequence shown here is derived from an EMBL/GenBank/DDBJ whole genome shotgun (WGS) entry which is preliminary data.</text>
</comment>
<proteinExistence type="predicted"/>
<keyword evidence="1" id="KW-0472">Membrane</keyword>
<gene>
    <name evidence="2" type="ORF">E4663_00765</name>
</gene>
<dbReference type="AlphaFoldDB" id="A0A4Z0H0S1"/>
<dbReference type="STRING" id="192814.GCA_900166575_00429"/>